<evidence type="ECO:0000313" key="2">
    <source>
        <dbReference type="EMBL" id="CCO20080.1"/>
    </source>
</evidence>
<feature type="region of interest" description="Disordered" evidence="1">
    <location>
        <begin position="105"/>
        <end position="140"/>
    </location>
</feature>
<dbReference type="Proteomes" id="UP000198341">
    <property type="component" value="Chromosome 15"/>
</dbReference>
<name>K8F5I4_9CHLO</name>
<sequence length="165" mass="17204">MNTAPPSSSNTSKNYVSIEDMECATLLPRKDDSMIGKKNPSNAVSLKNVAYGLGIVALACSGSFVAGRSAAQYKLSGGTSQLGVARLGSKASSVKHSTAHSAAAAKKAKTSLANVGEDEDIKASSVEETTQPADPDTMTKEEMAEEIKQLRGYMTSLVGDDDQEV</sequence>
<dbReference type="RefSeq" id="XP_007508994.1">
    <property type="nucleotide sequence ID" value="XM_007508932.1"/>
</dbReference>
<proteinExistence type="predicted"/>
<evidence type="ECO:0000256" key="1">
    <source>
        <dbReference type="SAM" id="MobiDB-lite"/>
    </source>
</evidence>
<dbReference type="KEGG" id="bpg:Bathy15g01900"/>
<protein>
    <submittedName>
        <fullName evidence="2">Uncharacterized protein</fullName>
    </submittedName>
</protein>
<evidence type="ECO:0000313" key="3">
    <source>
        <dbReference type="Proteomes" id="UP000198341"/>
    </source>
</evidence>
<accession>K8F5I4</accession>
<dbReference type="AlphaFoldDB" id="K8F5I4"/>
<dbReference type="GeneID" id="19011495"/>
<keyword evidence="3" id="KW-1185">Reference proteome</keyword>
<reference evidence="2 3" key="1">
    <citation type="submission" date="2011-10" db="EMBL/GenBank/DDBJ databases">
        <authorList>
            <person name="Genoscope - CEA"/>
        </authorList>
    </citation>
    <scope>NUCLEOTIDE SEQUENCE [LARGE SCALE GENOMIC DNA]</scope>
    <source>
        <strain evidence="2 3">RCC 1105</strain>
    </source>
</reference>
<dbReference type="EMBL" id="FO082264">
    <property type="protein sequence ID" value="CCO20080.1"/>
    <property type="molecule type" value="Genomic_DNA"/>
</dbReference>
<organism evidence="2 3">
    <name type="scientific">Bathycoccus prasinos</name>
    <dbReference type="NCBI Taxonomy" id="41875"/>
    <lineage>
        <taxon>Eukaryota</taxon>
        <taxon>Viridiplantae</taxon>
        <taxon>Chlorophyta</taxon>
        <taxon>Mamiellophyceae</taxon>
        <taxon>Mamiellales</taxon>
        <taxon>Bathycoccaceae</taxon>
        <taxon>Bathycoccus</taxon>
    </lineage>
</organism>
<gene>
    <name evidence="2" type="ordered locus">Bathy15g01900</name>
</gene>